<dbReference type="GO" id="GO:0010468">
    <property type="term" value="P:regulation of gene expression"/>
    <property type="evidence" value="ECO:0007669"/>
    <property type="project" value="InterPro"/>
</dbReference>
<feature type="region of interest" description="Disordered" evidence="1">
    <location>
        <begin position="368"/>
        <end position="392"/>
    </location>
</feature>
<dbReference type="GO" id="GO:1905762">
    <property type="term" value="F:CCR4-NOT complex binding"/>
    <property type="evidence" value="ECO:0007669"/>
    <property type="project" value="TreeGrafter"/>
</dbReference>
<dbReference type="GO" id="GO:0005777">
    <property type="term" value="C:peroxisome"/>
    <property type="evidence" value="ECO:0007669"/>
    <property type="project" value="InterPro"/>
</dbReference>
<proteinExistence type="predicted"/>
<feature type="region of interest" description="Disordered" evidence="1">
    <location>
        <begin position="226"/>
        <end position="263"/>
    </location>
</feature>
<reference evidence="3 4" key="1">
    <citation type="submission" date="2016-03" db="EMBL/GenBank/DDBJ databases">
        <title>Comparative genomics of the ectomycorrhizal sister species Rhizopogon vinicolor and Rhizopogon vesiculosus (Basidiomycota: Boletales) reveals a divergence of the mating type B locus.</title>
        <authorList>
            <person name="Mujic A.B."/>
            <person name="Kuo A."/>
            <person name="Tritt A."/>
            <person name="Lipzen A."/>
            <person name="Chen C."/>
            <person name="Johnson J."/>
            <person name="Sharma A."/>
            <person name="Barry K."/>
            <person name="Grigoriev I.V."/>
            <person name="Spatafora J.W."/>
        </authorList>
    </citation>
    <scope>NUCLEOTIDE SEQUENCE [LARGE SCALE GENOMIC DNA]</scope>
    <source>
        <strain evidence="3 4">AM-OR11-056</strain>
    </source>
</reference>
<dbReference type="OrthoDB" id="549353at2759"/>
<dbReference type="Gene3D" id="3.40.50.1010">
    <property type="entry name" value="5'-nuclease"/>
    <property type="match status" value="1"/>
</dbReference>
<dbReference type="InterPro" id="IPR024768">
    <property type="entry name" value="Marf1"/>
</dbReference>
<keyword evidence="4" id="KW-1185">Reference proteome</keyword>
<feature type="compositionally biased region" description="Low complexity" evidence="1">
    <location>
        <begin position="230"/>
        <end position="248"/>
    </location>
</feature>
<evidence type="ECO:0000259" key="2">
    <source>
        <dbReference type="Pfam" id="PF01936"/>
    </source>
</evidence>
<dbReference type="AlphaFoldDB" id="A0A1J8QT48"/>
<feature type="region of interest" description="Disordered" evidence="1">
    <location>
        <begin position="1"/>
        <end position="26"/>
    </location>
</feature>
<dbReference type="CDD" id="cd10910">
    <property type="entry name" value="PIN_limkain_b1_N_like"/>
    <property type="match status" value="1"/>
</dbReference>
<feature type="domain" description="NYN" evidence="2">
    <location>
        <begin position="32"/>
        <end position="179"/>
    </location>
</feature>
<dbReference type="EMBL" id="LVVM01002486">
    <property type="protein sequence ID" value="OJA16616.1"/>
    <property type="molecule type" value="Genomic_DNA"/>
</dbReference>
<dbReference type="PANTHER" id="PTHR14379">
    <property type="entry name" value="LIMKAIN B LKAP"/>
    <property type="match status" value="1"/>
</dbReference>
<dbReference type="GO" id="GO:0004540">
    <property type="term" value="F:RNA nuclease activity"/>
    <property type="evidence" value="ECO:0007669"/>
    <property type="project" value="InterPro"/>
</dbReference>
<feature type="compositionally biased region" description="Polar residues" evidence="1">
    <location>
        <begin position="780"/>
        <end position="797"/>
    </location>
</feature>
<feature type="region of interest" description="Disordered" evidence="1">
    <location>
        <begin position="777"/>
        <end position="842"/>
    </location>
</feature>
<evidence type="ECO:0000313" key="3">
    <source>
        <dbReference type="EMBL" id="OJA16616.1"/>
    </source>
</evidence>
<gene>
    <name evidence="3" type="ORF">AZE42_10976</name>
</gene>
<protein>
    <recommendedName>
        <fullName evidence="2">NYN domain-containing protein</fullName>
    </recommendedName>
</protein>
<dbReference type="Pfam" id="PF01936">
    <property type="entry name" value="NYN"/>
    <property type="match status" value="1"/>
</dbReference>
<evidence type="ECO:0000256" key="1">
    <source>
        <dbReference type="SAM" id="MobiDB-lite"/>
    </source>
</evidence>
<dbReference type="PANTHER" id="PTHR14379:SF3">
    <property type="entry name" value="MEIOSIS REGULATOR AND MRNA STABILITY FACTOR 1"/>
    <property type="match status" value="1"/>
</dbReference>
<dbReference type="STRING" id="180088.A0A1J8QT48"/>
<sequence length="854" mass="92605">MASLDSTKREGDPHQHSLIPSPNESRMSDHRKVAVFWDYENCSPPLSSQGYAIVSGIRRIAHVFGRVMAFKTYLDMSTQSQSSRSITFRSELQSSGVSMVDCPHNGRKDVVDKMILVDMLAFALDHHDSPATIILITGDRDCAYAMSTLRLRQYTVVLITPSGPNTPQSLQSQASVVIDWNYAILGKCSERDTPLVRQPGPHHDLDEDLIERLTCEIRDSNEDPAVTLLSSSHPTATAPAHTPRATSSDAARPPPTCTPTKAASVFPNATGHYGVVSAVLRAGSTTQSAPAVPDIHPSFSLTENNALSDRGVAVECVSVANEIQDATDDPFARPHIMSPRGDRYQFIAEPDSPPIANFKNFLPSPSPSATFNLRSRTTPLHSHSPSQERTISGETSISFSNLPQSTMPFLMPSLPVSAGVRGDPGGALKSMNADSASGIMRDSILSSDRAALLGALGLSDDEDDYSSGGIANGSSSSPRLTEVDNPSHVYAMNVVESTLHKGQASFHNIARSPPANDASPPVTEHSGTLMSQQSSLSTSFSDPNITMPNVGIRSPQVTSIISDNSDNHSSGYYTPPFETVEDRIRRLTPPQFLPLINQLLLARSKGTMKPTRSEIAIALFWKGNDVYQRAGVTRFREYILQAEQASLVVLGGQESQGEQSWIALHPNLFKEDTTTEPVEETAIESVEDKVRRLTSPQFLPLIEQLLLARSKGTMKPTRSEIAIALFWKGNDVYQRAGVTRFWEYVLQAEQASLVVLGGHENQGEQSWIALHPNWFEEETNAPSSTPSTVHSNGSPALQDNIEGLALTSSTPRPSTAPQATTPHSNTPGWDGGAPPFNSRHNPRICDDEVVEIGG</sequence>
<feature type="compositionally biased region" description="Low complexity" evidence="1">
    <location>
        <begin position="466"/>
        <end position="477"/>
    </location>
</feature>
<feature type="region of interest" description="Disordered" evidence="1">
    <location>
        <begin position="462"/>
        <end position="483"/>
    </location>
</feature>
<feature type="compositionally biased region" description="Polar residues" evidence="1">
    <location>
        <begin position="806"/>
        <end position="827"/>
    </location>
</feature>
<feature type="compositionally biased region" description="Basic and acidic residues" evidence="1">
    <location>
        <begin position="1"/>
        <end position="15"/>
    </location>
</feature>
<name>A0A1J8QT48_9AGAM</name>
<dbReference type="InterPro" id="IPR021139">
    <property type="entry name" value="NYN"/>
</dbReference>
<evidence type="ECO:0000313" key="4">
    <source>
        <dbReference type="Proteomes" id="UP000183567"/>
    </source>
</evidence>
<comment type="caution">
    <text evidence="3">The sequence shown here is derived from an EMBL/GenBank/DDBJ whole genome shotgun (WGS) entry which is preliminary data.</text>
</comment>
<accession>A0A1J8QT48</accession>
<organism evidence="3 4">
    <name type="scientific">Rhizopogon vesiculosus</name>
    <dbReference type="NCBI Taxonomy" id="180088"/>
    <lineage>
        <taxon>Eukaryota</taxon>
        <taxon>Fungi</taxon>
        <taxon>Dikarya</taxon>
        <taxon>Basidiomycota</taxon>
        <taxon>Agaricomycotina</taxon>
        <taxon>Agaricomycetes</taxon>
        <taxon>Agaricomycetidae</taxon>
        <taxon>Boletales</taxon>
        <taxon>Suillineae</taxon>
        <taxon>Rhizopogonaceae</taxon>
        <taxon>Rhizopogon</taxon>
    </lineage>
</organism>
<dbReference type="Proteomes" id="UP000183567">
    <property type="component" value="Unassembled WGS sequence"/>
</dbReference>